<dbReference type="RefSeq" id="XP_019914071.1">
    <property type="nucleotide sequence ID" value="XM_020058571.1"/>
</dbReference>
<evidence type="ECO:0000313" key="2">
    <source>
        <dbReference type="EMBL" id="ANQ07376.1"/>
    </source>
</evidence>
<dbReference type="AlphaFoldDB" id="A0A1B1DX56"/>
<dbReference type="EMBL" id="CP016245">
    <property type="protein sequence ID" value="ANQ07376.1"/>
    <property type="molecule type" value="Genomic_DNA"/>
</dbReference>
<dbReference type="GeneID" id="30908488"/>
<gene>
    <name evidence="2" type="ORF">PCOAH_00017620</name>
</gene>
<dbReference type="OrthoDB" id="392281at2759"/>
<evidence type="ECO:0000256" key="1">
    <source>
        <dbReference type="SAM" id="MobiDB-lite"/>
    </source>
</evidence>
<dbReference type="KEGG" id="pcot:PCOAH_00017620"/>
<organism evidence="2 3">
    <name type="scientific">Plasmodium coatneyi</name>
    <dbReference type="NCBI Taxonomy" id="208452"/>
    <lineage>
        <taxon>Eukaryota</taxon>
        <taxon>Sar</taxon>
        <taxon>Alveolata</taxon>
        <taxon>Apicomplexa</taxon>
        <taxon>Aconoidasida</taxon>
        <taxon>Haemosporida</taxon>
        <taxon>Plasmodiidae</taxon>
        <taxon>Plasmodium</taxon>
    </lineage>
</organism>
<feature type="region of interest" description="Disordered" evidence="1">
    <location>
        <begin position="39"/>
        <end position="75"/>
    </location>
</feature>
<dbReference type="VEuPathDB" id="PlasmoDB:PCOAH_00017620"/>
<feature type="region of interest" description="Disordered" evidence="1">
    <location>
        <begin position="627"/>
        <end position="653"/>
    </location>
</feature>
<accession>A0A1B1DX56</accession>
<protein>
    <submittedName>
        <fullName evidence="2">Uncharacterized protein</fullName>
    </submittedName>
</protein>
<feature type="compositionally biased region" description="Polar residues" evidence="1">
    <location>
        <begin position="643"/>
        <end position="653"/>
    </location>
</feature>
<dbReference type="Proteomes" id="UP000092716">
    <property type="component" value="Chromosome 7"/>
</dbReference>
<name>A0A1B1DX56_9APIC</name>
<reference evidence="3" key="1">
    <citation type="submission" date="2016-06" db="EMBL/GenBank/DDBJ databases">
        <title>First high quality genome sequence of Plasmodium coatneyi using continuous long reads from single molecule, real-time sequencing.</title>
        <authorList>
            <person name="Chien J.-T."/>
            <person name="Pakala S.B."/>
            <person name="Geraldo J.A."/>
            <person name="Lapp S.A."/>
            <person name="Barnwell J.W."/>
            <person name="Kissinger J.C."/>
            <person name="Galinski M.R."/>
            <person name="Humphrey J.C."/>
        </authorList>
    </citation>
    <scope>NUCLEOTIDE SEQUENCE [LARGE SCALE GENOMIC DNA]</scope>
    <source>
        <strain evidence="3">Hackeri</strain>
    </source>
</reference>
<keyword evidence="3" id="KW-1185">Reference proteome</keyword>
<evidence type="ECO:0000313" key="3">
    <source>
        <dbReference type="Proteomes" id="UP000092716"/>
    </source>
</evidence>
<sequence>MKNCNSETKLIYRTLSDKFFVINKPVNWTLTRKKIKRVEEGGGGWGPTGKPSPLLSRNSDKAKSVEQTDYPNGKQRSNMYKKERFLNQMNNLSNAEKNAYLYTNSALYLYNDFNFNLSGNSTEHNHKDKFVQKYYVESLLKCETDGDVYYPYKLPIYMSGLVICCRDLLIYKKFLQMIRENKLVRKYRCLVHDPFVFINSNRVNFSHEGRYNYPNRRGVISPVRKASNTHPYAYTSKNDEENKIDRRKATHFLKSLQAQKEVSDMFPYYNFFGDDPYSSSYCYRLADLTIDEWKRRVDPTTCSIKKEVNNKHRSSTPHRGGRVTTREEKTLNFDHFVSAFLRRSPPVKSLNRFLFNLLHGNGTTMNGNEEYNLGRENELRVGPPIKQTEQEKDKHSDSIVRRTNGDNVLYNVEIQKGCLPKEGKIKFPLSLYFNEGNFYTFDKTLENNSVPISMIYRMENYRDYLRRNSKTLLKRGEGLNFSVDKNCNVCIIEFVLLDNPKPDLIRFFFSELNTPIINDSIFDRNSFKRDVIGEVLLDHLQDSHVDSSPRVGGSPLFDVATHLDVEVDQVDDVQSTTLEFQRRDWKIKEYLLKARDPDVNAFTIPGVGVTSQDSDRKVQKINPSNFIIQEGHPSGRHGKEGNNYPQSSGEEMNLSNKNTNLCLELFELQFLDPINGDHVKIENSLPSAWL</sequence>
<proteinExistence type="predicted"/>